<comment type="caution">
    <text evidence="1">The sequence shown here is derived from an EMBL/GenBank/DDBJ whole genome shotgun (WGS) entry which is preliminary data.</text>
</comment>
<proteinExistence type="predicted"/>
<dbReference type="VEuPathDB" id="FungiDB:ACJ73_05313"/>
<dbReference type="EMBL" id="LGTZ01000819">
    <property type="protein sequence ID" value="OJD23334.1"/>
    <property type="molecule type" value="Genomic_DNA"/>
</dbReference>
<name>A0A1J9Q3U9_9EURO</name>
<reference evidence="1 2" key="1">
    <citation type="submission" date="2015-08" db="EMBL/GenBank/DDBJ databases">
        <title>Emmonsia species relationships and genome sequence.</title>
        <authorList>
            <person name="Cuomo C.A."/>
            <person name="Schwartz I.S."/>
            <person name="Kenyon C."/>
            <person name="De Hoog G.S."/>
            <person name="Govender N.P."/>
            <person name="Botha A."/>
            <person name="Moreno L."/>
            <person name="De Vries M."/>
            <person name="Munoz J.F."/>
            <person name="Stielow J.B."/>
        </authorList>
    </citation>
    <scope>NUCLEOTIDE SEQUENCE [LARGE SCALE GENOMIC DNA]</scope>
    <source>
        <strain evidence="1 2">EI222</strain>
    </source>
</reference>
<protein>
    <submittedName>
        <fullName evidence="1">Uncharacterized protein</fullName>
    </submittedName>
</protein>
<dbReference type="Proteomes" id="UP000242791">
    <property type="component" value="Unassembled WGS sequence"/>
</dbReference>
<dbReference type="AlphaFoldDB" id="A0A1J9Q3U9"/>
<gene>
    <name evidence="1" type="ORF">ACJ73_05313</name>
</gene>
<sequence>MVILPDPGASVDTLPGCLSLKLKKSLKQLLSQRLLLLQYAVPSILEHARFIESEPEEEAFIDGLPWDYWIYFPNVFVGRKAHRYALGESLRALAKIDKTGDQVIEAAD</sequence>
<organism evidence="1 2">
    <name type="scientific">Blastomyces percursus</name>
    <dbReference type="NCBI Taxonomy" id="1658174"/>
    <lineage>
        <taxon>Eukaryota</taxon>
        <taxon>Fungi</taxon>
        <taxon>Dikarya</taxon>
        <taxon>Ascomycota</taxon>
        <taxon>Pezizomycotina</taxon>
        <taxon>Eurotiomycetes</taxon>
        <taxon>Eurotiomycetidae</taxon>
        <taxon>Onygenales</taxon>
        <taxon>Ajellomycetaceae</taxon>
        <taxon>Blastomyces</taxon>
    </lineage>
</organism>
<keyword evidence="2" id="KW-1185">Reference proteome</keyword>
<accession>A0A1J9Q3U9</accession>
<evidence type="ECO:0000313" key="1">
    <source>
        <dbReference type="EMBL" id="OJD23334.1"/>
    </source>
</evidence>
<evidence type="ECO:0000313" key="2">
    <source>
        <dbReference type="Proteomes" id="UP000242791"/>
    </source>
</evidence>